<evidence type="ECO:0000259" key="1">
    <source>
        <dbReference type="Pfam" id="PF09949"/>
    </source>
</evidence>
<evidence type="ECO:0000313" key="3">
    <source>
        <dbReference type="Proteomes" id="UP001202961"/>
    </source>
</evidence>
<dbReference type="PANTHER" id="PTHR28208">
    <property type="entry name" value="PHOSPHATIDATE PHOSPHATASE APP1"/>
    <property type="match status" value="1"/>
</dbReference>
<evidence type="ECO:0000313" key="2">
    <source>
        <dbReference type="EMBL" id="MCM2373658.1"/>
    </source>
</evidence>
<keyword evidence="3" id="KW-1185">Reference proteome</keyword>
<name>A0ABT0UB94_9BACT</name>
<sequence>MSAATSDEWKRHISTWLTRTASSADDIADASIRKLRKRVGSVGVPKIFPYMGFASSDAVHLQGRVLTNPPNVPDFRNDRWWRNLNAAVRRFMSDEVPGVTVEASFGNKTATATSDPEGYFHISLPRSGDHTNTFWDVASLRIVGHPKSRRQSDQVKCGVLTVPDSAQFAVVSDVDDTILHTGATDIATMAKLTFFGNARTRAPLNGVAELYKQLQNGGFDKPTNPIFYVSSSPWNLYDFLEDFLELNSIPRGPLLLRDLGLDADKFIKSGHDHKLDKVRRLLTTFDNLPFLLFGDSGQEDARLYATAAEEFPERISGIFIRDIDPQVASDHDRRVDQYVRRSAAVGVPMYLIQDSTAAAEIAIEHGWLDAAVLDQIKRATNRDESRPESS</sequence>
<dbReference type="InterPro" id="IPR019236">
    <property type="entry name" value="APP1_cat"/>
</dbReference>
<dbReference type="Proteomes" id="UP001202961">
    <property type="component" value="Unassembled WGS sequence"/>
</dbReference>
<feature type="domain" description="Phosphatidate phosphatase APP1 catalytic" evidence="1">
    <location>
        <begin position="168"/>
        <end position="322"/>
    </location>
</feature>
<dbReference type="PANTHER" id="PTHR28208:SF3">
    <property type="entry name" value="PHOSPHATIDATE PHOSPHATASE APP1"/>
    <property type="match status" value="1"/>
</dbReference>
<dbReference type="InterPro" id="IPR052935">
    <property type="entry name" value="Mg2+_PAP"/>
</dbReference>
<dbReference type="RefSeq" id="WP_250931427.1">
    <property type="nucleotide sequence ID" value="NZ_JAMQBK010000063.1"/>
</dbReference>
<organism evidence="2 3">
    <name type="scientific">Aporhodopirellula aestuarii</name>
    <dbReference type="NCBI Taxonomy" id="2950107"/>
    <lineage>
        <taxon>Bacteria</taxon>
        <taxon>Pseudomonadati</taxon>
        <taxon>Planctomycetota</taxon>
        <taxon>Planctomycetia</taxon>
        <taxon>Pirellulales</taxon>
        <taxon>Pirellulaceae</taxon>
        <taxon>Aporhodopirellula</taxon>
    </lineage>
</organism>
<gene>
    <name evidence="2" type="ORF">NB063_23845</name>
</gene>
<accession>A0ABT0UB94</accession>
<reference evidence="2 3" key="1">
    <citation type="journal article" date="2022" name="Syst. Appl. Microbiol.">
        <title>Rhodopirellula aestuarii sp. nov., a novel member of the genus Rhodopirellula isolated from brackish sediments collected in the Tagus River estuary, Portugal.</title>
        <authorList>
            <person name="Vitorino I.R."/>
            <person name="Klimek D."/>
            <person name="Calusinska M."/>
            <person name="Lobo-da-Cunha A."/>
            <person name="Vasconcelos V."/>
            <person name="Lage O.M."/>
        </authorList>
    </citation>
    <scope>NUCLEOTIDE SEQUENCE [LARGE SCALE GENOMIC DNA]</scope>
    <source>
        <strain evidence="2 3">ICT_H3.1</strain>
    </source>
</reference>
<proteinExistence type="predicted"/>
<dbReference type="EMBL" id="JAMQBK010000063">
    <property type="protein sequence ID" value="MCM2373658.1"/>
    <property type="molecule type" value="Genomic_DNA"/>
</dbReference>
<protein>
    <submittedName>
        <fullName evidence="2">DUF2183 domain-containing protein</fullName>
    </submittedName>
</protein>
<comment type="caution">
    <text evidence="2">The sequence shown here is derived from an EMBL/GenBank/DDBJ whole genome shotgun (WGS) entry which is preliminary data.</text>
</comment>
<dbReference type="Pfam" id="PF09949">
    <property type="entry name" value="APP1_cat"/>
    <property type="match status" value="1"/>
</dbReference>